<feature type="domain" description="NadR/Ttd14 AAA" evidence="1">
    <location>
        <begin position="11"/>
        <end position="172"/>
    </location>
</feature>
<organism evidence="2">
    <name type="scientific">Chlorobaculum parvum</name>
    <dbReference type="NCBI Taxonomy" id="274539"/>
    <lineage>
        <taxon>Bacteria</taxon>
        <taxon>Pseudomonadati</taxon>
        <taxon>Chlorobiota</taxon>
        <taxon>Chlorobiia</taxon>
        <taxon>Chlorobiales</taxon>
        <taxon>Chlorobiaceae</taxon>
        <taxon>Chlorobaculum</taxon>
    </lineage>
</organism>
<dbReference type="Proteomes" id="UP000886059">
    <property type="component" value="Unassembled WGS sequence"/>
</dbReference>
<dbReference type="AlphaFoldDB" id="A0A7C5DFT4"/>
<proteinExistence type="predicted"/>
<gene>
    <name evidence="2" type="ORF">ENL01_01285</name>
</gene>
<name>A0A7C5DFT4_9CHLB</name>
<dbReference type="Pfam" id="PF13521">
    <property type="entry name" value="AAA_28"/>
    <property type="match status" value="1"/>
</dbReference>
<protein>
    <recommendedName>
        <fullName evidence="1">NadR/Ttd14 AAA domain-containing protein</fullName>
    </recommendedName>
</protein>
<sequence>MITTEAKTTRRYIITGGPGSGKSTLIEALEEHGQRCYPEVSRKLIRREAQQPNGVMPWNDLEAFARLAFSEMLLQHDHAAEAGERCFFDRALPDIFGYLHESGLDVPEIWLDTHDNCRYERTVFILPPWPEIYVNDAERPQSPTEAEALYYAIHAMYKSLGYELIEVPKIPVYKRCEFVLGKV</sequence>
<evidence type="ECO:0000259" key="1">
    <source>
        <dbReference type="Pfam" id="PF13521"/>
    </source>
</evidence>
<evidence type="ECO:0000313" key="2">
    <source>
        <dbReference type="EMBL" id="HHE07548.1"/>
    </source>
</evidence>
<reference evidence="2" key="1">
    <citation type="journal article" date="2020" name="mSystems">
        <title>Genome- and Community-Level Interaction Insights into Carbon Utilization and Element Cycling Functions of Hydrothermarchaeota in Hydrothermal Sediment.</title>
        <authorList>
            <person name="Zhou Z."/>
            <person name="Liu Y."/>
            <person name="Xu W."/>
            <person name="Pan J."/>
            <person name="Luo Z.H."/>
            <person name="Li M."/>
        </authorList>
    </citation>
    <scope>NUCLEOTIDE SEQUENCE [LARGE SCALE GENOMIC DNA]</scope>
    <source>
        <strain evidence="2">HyVt-628</strain>
    </source>
</reference>
<dbReference type="InterPro" id="IPR038727">
    <property type="entry name" value="NadR/Ttd14_AAA_dom"/>
</dbReference>
<comment type="caution">
    <text evidence="2">The sequence shown here is derived from an EMBL/GenBank/DDBJ whole genome shotgun (WGS) entry which is preliminary data.</text>
</comment>
<dbReference type="SUPFAM" id="SSF52540">
    <property type="entry name" value="P-loop containing nucleoside triphosphate hydrolases"/>
    <property type="match status" value="1"/>
</dbReference>
<dbReference type="Gene3D" id="3.40.50.300">
    <property type="entry name" value="P-loop containing nucleotide triphosphate hydrolases"/>
    <property type="match status" value="1"/>
</dbReference>
<dbReference type="EMBL" id="DRSK01000079">
    <property type="protein sequence ID" value="HHE07548.1"/>
    <property type="molecule type" value="Genomic_DNA"/>
</dbReference>
<dbReference type="InterPro" id="IPR027417">
    <property type="entry name" value="P-loop_NTPase"/>
</dbReference>
<accession>A0A7C5DFT4</accession>